<gene>
    <name evidence="2" type="ORF">B0H16DRAFT_1477250</name>
</gene>
<protein>
    <submittedName>
        <fullName evidence="2">Uncharacterized protein</fullName>
    </submittedName>
</protein>
<sequence>MKARSRGPLPPTAFNLQPPPSRIAQSVGSGTATPTTGTTTTTGTTNVISVANVDEDDLRWAHRPASLARAGFCRPRAASPPPLSSLSSFSALKWCEYYGAAFGLRAMRLARPTLKQINVLPPLSRIAGLAGFPSRFAREGPGFVYVLGLVDDWNLGDWHAHRIGDKEFIDHFRVKIGAAVDVPRRQRGRHCPPRRLVSVPATGRGGTEEGRQRDRNSFLPSYTLI</sequence>
<dbReference type="Proteomes" id="UP001215598">
    <property type="component" value="Unassembled WGS sequence"/>
</dbReference>
<evidence type="ECO:0000256" key="1">
    <source>
        <dbReference type="SAM" id="MobiDB-lite"/>
    </source>
</evidence>
<accession>A0AAD7HA31</accession>
<keyword evidence="3" id="KW-1185">Reference proteome</keyword>
<comment type="caution">
    <text evidence="2">The sequence shown here is derived from an EMBL/GenBank/DDBJ whole genome shotgun (WGS) entry which is preliminary data.</text>
</comment>
<proteinExistence type="predicted"/>
<dbReference type="AlphaFoldDB" id="A0AAD7HA31"/>
<evidence type="ECO:0000313" key="2">
    <source>
        <dbReference type="EMBL" id="KAJ7715632.1"/>
    </source>
</evidence>
<feature type="region of interest" description="Disordered" evidence="1">
    <location>
        <begin position="1"/>
        <end position="44"/>
    </location>
</feature>
<evidence type="ECO:0000313" key="3">
    <source>
        <dbReference type="Proteomes" id="UP001215598"/>
    </source>
</evidence>
<feature type="compositionally biased region" description="Low complexity" evidence="1">
    <location>
        <begin position="30"/>
        <end position="44"/>
    </location>
</feature>
<organism evidence="2 3">
    <name type="scientific">Mycena metata</name>
    <dbReference type="NCBI Taxonomy" id="1033252"/>
    <lineage>
        <taxon>Eukaryota</taxon>
        <taxon>Fungi</taxon>
        <taxon>Dikarya</taxon>
        <taxon>Basidiomycota</taxon>
        <taxon>Agaricomycotina</taxon>
        <taxon>Agaricomycetes</taxon>
        <taxon>Agaricomycetidae</taxon>
        <taxon>Agaricales</taxon>
        <taxon>Marasmiineae</taxon>
        <taxon>Mycenaceae</taxon>
        <taxon>Mycena</taxon>
    </lineage>
</organism>
<name>A0AAD7HA31_9AGAR</name>
<reference evidence="2" key="1">
    <citation type="submission" date="2023-03" db="EMBL/GenBank/DDBJ databases">
        <title>Massive genome expansion in bonnet fungi (Mycena s.s.) driven by repeated elements and novel gene families across ecological guilds.</title>
        <authorList>
            <consortium name="Lawrence Berkeley National Laboratory"/>
            <person name="Harder C.B."/>
            <person name="Miyauchi S."/>
            <person name="Viragh M."/>
            <person name="Kuo A."/>
            <person name="Thoen E."/>
            <person name="Andreopoulos B."/>
            <person name="Lu D."/>
            <person name="Skrede I."/>
            <person name="Drula E."/>
            <person name="Henrissat B."/>
            <person name="Morin E."/>
            <person name="Kohler A."/>
            <person name="Barry K."/>
            <person name="LaButti K."/>
            <person name="Morin E."/>
            <person name="Salamov A."/>
            <person name="Lipzen A."/>
            <person name="Mereny Z."/>
            <person name="Hegedus B."/>
            <person name="Baldrian P."/>
            <person name="Stursova M."/>
            <person name="Weitz H."/>
            <person name="Taylor A."/>
            <person name="Grigoriev I.V."/>
            <person name="Nagy L.G."/>
            <person name="Martin F."/>
            <person name="Kauserud H."/>
        </authorList>
    </citation>
    <scope>NUCLEOTIDE SEQUENCE</scope>
    <source>
        <strain evidence="2">CBHHK182m</strain>
    </source>
</reference>
<dbReference type="EMBL" id="JARKIB010000304">
    <property type="protein sequence ID" value="KAJ7715632.1"/>
    <property type="molecule type" value="Genomic_DNA"/>
</dbReference>